<evidence type="ECO:0000256" key="6">
    <source>
        <dbReference type="SAM" id="Phobius"/>
    </source>
</evidence>
<evidence type="ECO:0000256" key="5">
    <source>
        <dbReference type="ARBA" id="ARBA00023136"/>
    </source>
</evidence>
<dbReference type="InterPro" id="IPR003156">
    <property type="entry name" value="DHHA1_dom"/>
</dbReference>
<dbReference type="InterPro" id="IPR038763">
    <property type="entry name" value="DHH_sf"/>
</dbReference>
<dbReference type="PIRSF" id="PIRSF026583">
    <property type="entry name" value="YybT"/>
    <property type="match status" value="1"/>
</dbReference>
<accession>A0A644UNB4</accession>
<dbReference type="InterPro" id="IPR001667">
    <property type="entry name" value="DDH_dom"/>
</dbReference>
<dbReference type="FunFam" id="3.90.1640.10:FF:000002">
    <property type="entry name" value="Cyclic-di-AMP phosphodiesterase"/>
    <property type="match status" value="1"/>
</dbReference>
<protein>
    <submittedName>
        <fullName evidence="8">Cyclic-di-AMP phosphodiesterase GdpP</fullName>
        <ecNumber evidence="8">3.1.4.-</ecNumber>
    </submittedName>
</protein>
<reference evidence="8" key="1">
    <citation type="submission" date="2019-08" db="EMBL/GenBank/DDBJ databases">
        <authorList>
            <person name="Kucharzyk K."/>
            <person name="Murdoch R.W."/>
            <person name="Higgins S."/>
            <person name="Loffler F."/>
        </authorList>
    </citation>
    <scope>NUCLEOTIDE SEQUENCE</scope>
</reference>
<gene>
    <name evidence="8" type="primary">gdpP_2</name>
    <name evidence="8" type="ORF">SDC9_26160</name>
</gene>
<proteinExistence type="predicted"/>
<dbReference type="Gene3D" id="3.30.450.20">
    <property type="entry name" value="PAS domain"/>
    <property type="match status" value="1"/>
</dbReference>
<feature type="transmembrane region" description="Helical" evidence="6">
    <location>
        <begin position="12"/>
        <end position="28"/>
    </location>
</feature>
<dbReference type="Pfam" id="PF24898">
    <property type="entry name" value="GGDEF_GdpP"/>
    <property type="match status" value="1"/>
</dbReference>
<evidence type="ECO:0000256" key="2">
    <source>
        <dbReference type="ARBA" id="ARBA00022475"/>
    </source>
</evidence>
<feature type="domain" description="GGDEF" evidence="7">
    <location>
        <begin position="147"/>
        <end position="312"/>
    </location>
</feature>
<dbReference type="InterPro" id="IPR014528">
    <property type="entry name" value="GdpP/PdeA"/>
</dbReference>
<dbReference type="SUPFAM" id="SSF64182">
    <property type="entry name" value="DHH phosphoesterases"/>
    <property type="match status" value="1"/>
</dbReference>
<evidence type="ECO:0000256" key="3">
    <source>
        <dbReference type="ARBA" id="ARBA00022692"/>
    </source>
</evidence>
<dbReference type="EMBL" id="VSSQ01000135">
    <property type="protein sequence ID" value="MPL80262.1"/>
    <property type="molecule type" value="Genomic_DNA"/>
</dbReference>
<keyword evidence="2" id="KW-1003">Cell membrane</keyword>
<dbReference type="InterPro" id="IPR000160">
    <property type="entry name" value="GGDEF_dom"/>
</dbReference>
<keyword evidence="3 6" id="KW-0812">Transmembrane</keyword>
<evidence type="ECO:0000256" key="1">
    <source>
        <dbReference type="ARBA" id="ARBA00004651"/>
    </source>
</evidence>
<sequence length="677" mass="75193">MEKVSKRFWDNLRMVIGILGSVAVLFGIFKGDLVFAFVGFIVLLIVYYFSQRNSRIKEAWLNHYLDTVVRNIERANNYAVQRIPVGIAVFDKEGHLQWKNELFATWVGGKADEGDSMSQVLPPPENNFATISLKDSEKQIKIADRSFNMLVRRIQTSADGEHDTGIVIYLIDITDRERQRKRYEAEKVCFAYLQFDNFNDVMKGLNESIRANLAVEVTKAIGQWAEEMQGVFLRYADDLYMVSISRKALEETIARKFDVLDRVREIKVGNKIPPTISMGVASDERGLLGLSQKAQSGLDLALGRGGDQAVVSIGGEMLFFGAKSSVQAKSTRVRARVVSQAIHELMINADKVFVMGHVNEDYDAIGASLGVAKMAMSFHKETYIVTSGQGTSLERMEDLATETDQAYAAVLVNEDQAMEHITTNSLLILVDHHRPMLSASQKVLKAIERRVIIDHHRRSEDAIKNAILFYMEPASSSTSELVTEMLHYFDDTMEFTTLEASALYAGILVDTKNFAVQTGERTFEAAAFLRRSGADPGVVSQLFKDDQATVMERARLISQARIPYPGLAISIYRNAPEGQNTSVIIAQTADELLTMDDINVSVVMSEAPDGLGISARSDGNINVQIMMEELGGGGHQTVAGVKVKGITADEMEVKIIAMAKKQLEEREADENNITTGR</sequence>
<keyword evidence="4 6" id="KW-1133">Transmembrane helix</keyword>
<dbReference type="Gene3D" id="3.90.1640.10">
    <property type="entry name" value="inorganic pyrophosphatase (n-terminal core)"/>
    <property type="match status" value="1"/>
</dbReference>
<keyword evidence="5 6" id="KW-0472">Membrane</keyword>
<dbReference type="PANTHER" id="PTHR47618:SF2">
    <property type="entry name" value="CYCLIC-DI-AMP PHOSPHODIESTERASE GDPP"/>
    <property type="match status" value="1"/>
</dbReference>
<dbReference type="InterPro" id="IPR049553">
    <property type="entry name" value="GdpP-like_PAS"/>
</dbReference>
<dbReference type="GO" id="GO:0016787">
    <property type="term" value="F:hydrolase activity"/>
    <property type="evidence" value="ECO:0007669"/>
    <property type="project" value="UniProtKB-KW"/>
</dbReference>
<dbReference type="AlphaFoldDB" id="A0A644UNB4"/>
<comment type="caution">
    <text evidence="8">The sequence shown here is derived from an EMBL/GenBank/DDBJ whole genome shotgun (WGS) entry which is preliminary data.</text>
</comment>
<dbReference type="SMART" id="SM00267">
    <property type="entry name" value="GGDEF"/>
    <property type="match status" value="1"/>
</dbReference>
<evidence type="ECO:0000259" key="7">
    <source>
        <dbReference type="SMART" id="SM00267"/>
    </source>
</evidence>
<dbReference type="GO" id="GO:0003676">
    <property type="term" value="F:nucleic acid binding"/>
    <property type="evidence" value="ECO:0007669"/>
    <property type="project" value="InterPro"/>
</dbReference>
<dbReference type="PANTHER" id="PTHR47618">
    <property type="entry name" value="BIFUNCTIONAL OLIGORIBONUCLEASE AND PAP PHOSPHATASE NRNA"/>
    <property type="match status" value="1"/>
</dbReference>
<dbReference type="EC" id="3.1.4.-" evidence="8"/>
<name>A0A644UNB4_9ZZZZ</name>
<dbReference type="Pfam" id="PF21370">
    <property type="entry name" value="PAS_GdpP"/>
    <property type="match status" value="1"/>
</dbReference>
<dbReference type="InterPro" id="IPR051319">
    <property type="entry name" value="Oligoribo/pAp-PDE_c-di-AMP_PDE"/>
</dbReference>
<comment type="subcellular location">
    <subcellularLocation>
        <location evidence="1">Cell membrane</location>
        <topology evidence="1">Multi-pass membrane protein</topology>
    </subcellularLocation>
</comment>
<organism evidence="8">
    <name type="scientific">bioreactor metagenome</name>
    <dbReference type="NCBI Taxonomy" id="1076179"/>
    <lineage>
        <taxon>unclassified sequences</taxon>
        <taxon>metagenomes</taxon>
        <taxon>ecological metagenomes</taxon>
    </lineage>
</organism>
<dbReference type="Pfam" id="PF02272">
    <property type="entry name" value="DHHA1"/>
    <property type="match status" value="1"/>
</dbReference>
<keyword evidence="8" id="KW-0378">Hydrolase</keyword>
<dbReference type="Pfam" id="PF01368">
    <property type="entry name" value="DHH"/>
    <property type="match status" value="1"/>
</dbReference>
<dbReference type="GO" id="GO:0005886">
    <property type="term" value="C:plasma membrane"/>
    <property type="evidence" value="ECO:0007669"/>
    <property type="project" value="UniProtKB-SubCell"/>
</dbReference>
<evidence type="ECO:0000313" key="8">
    <source>
        <dbReference type="EMBL" id="MPL80262.1"/>
    </source>
</evidence>
<evidence type="ECO:0000256" key="4">
    <source>
        <dbReference type="ARBA" id="ARBA00022989"/>
    </source>
</evidence>
<feature type="transmembrane region" description="Helical" evidence="6">
    <location>
        <begin position="34"/>
        <end position="50"/>
    </location>
</feature>
<dbReference type="Gene3D" id="3.10.310.30">
    <property type="match status" value="1"/>
</dbReference>